<evidence type="ECO:0000313" key="7">
    <source>
        <dbReference type="Proteomes" id="UP000006620"/>
    </source>
</evidence>
<name>F8F9V1_PAEMK</name>
<evidence type="ECO:0000313" key="6">
    <source>
        <dbReference type="EMBL" id="AEI45149.1"/>
    </source>
</evidence>
<evidence type="ECO:0000256" key="1">
    <source>
        <dbReference type="ARBA" id="ARBA00005417"/>
    </source>
</evidence>
<dbReference type="KEGG" id="pms:KNP414_06629"/>
<evidence type="ECO:0000256" key="3">
    <source>
        <dbReference type="ARBA" id="ARBA00022741"/>
    </source>
</evidence>
<dbReference type="EMBL" id="CP002869">
    <property type="protein sequence ID" value="AEI45149.1"/>
    <property type="molecule type" value="Genomic_DNA"/>
</dbReference>
<dbReference type="PANTHER" id="PTHR42711:SF5">
    <property type="entry name" value="ABC TRANSPORTER ATP-BINDING PROTEIN NATA"/>
    <property type="match status" value="1"/>
</dbReference>
<dbReference type="PATRIC" id="fig|1036673.3.peg.6180"/>
<dbReference type="PROSITE" id="PS50893">
    <property type="entry name" value="ABC_TRANSPORTER_2"/>
    <property type="match status" value="1"/>
</dbReference>
<dbReference type="InterPro" id="IPR050763">
    <property type="entry name" value="ABC_transporter_ATP-binding"/>
</dbReference>
<comment type="similarity">
    <text evidence="1">Belongs to the ABC transporter superfamily.</text>
</comment>
<organism evidence="6 7">
    <name type="scientific">Paenibacillus mucilaginosus (strain KNP414)</name>
    <dbReference type="NCBI Taxonomy" id="1036673"/>
    <lineage>
        <taxon>Bacteria</taxon>
        <taxon>Bacillati</taxon>
        <taxon>Bacillota</taxon>
        <taxon>Bacilli</taxon>
        <taxon>Bacillales</taxon>
        <taxon>Paenibacillaceae</taxon>
        <taxon>Paenibacillus</taxon>
    </lineage>
</organism>
<dbReference type="SMART" id="SM00382">
    <property type="entry name" value="AAA"/>
    <property type="match status" value="1"/>
</dbReference>
<evidence type="ECO:0000259" key="5">
    <source>
        <dbReference type="PROSITE" id="PS50893"/>
    </source>
</evidence>
<feature type="domain" description="ABC transporter" evidence="5">
    <location>
        <begin position="24"/>
        <end position="257"/>
    </location>
</feature>
<dbReference type="RefSeq" id="WP_013920293.1">
    <property type="nucleotide sequence ID" value="NC_015690.1"/>
</dbReference>
<proteinExistence type="inferred from homology"/>
<evidence type="ECO:0000256" key="2">
    <source>
        <dbReference type="ARBA" id="ARBA00022448"/>
    </source>
</evidence>
<dbReference type="PANTHER" id="PTHR42711">
    <property type="entry name" value="ABC TRANSPORTER ATP-BINDING PROTEIN"/>
    <property type="match status" value="1"/>
</dbReference>
<dbReference type="InterPro" id="IPR003439">
    <property type="entry name" value="ABC_transporter-like_ATP-bd"/>
</dbReference>
<dbReference type="Proteomes" id="UP000006620">
    <property type="component" value="Chromosome"/>
</dbReference>
<dbReference type="GO" id="GO:0005524">
    <property type="term" value="F:ATP binding"/>
    <property type="evidence" value="ECO:0007669"/>
    <property type="project" value="UniProtKB-KW"/>
</dbReference>
<reference evidence="7" key="1">
    <citation type="submission" date="2011-06" db="EMBL/GenBank/DDBJ databases">
        <title>Complete genome sequence of Paenibacillus mucilaginosus KNP414.</title>
        <authorList>
            <person name="Wang J."/>
            <person name="Hu S."/>
            <person name="Hu X."/>
            <person name="Zhang B."/>
            <person name="Dong D."/>
            <person name="Zhang S."/>
            <person name="Zhao K."/>
            <person name="Wu D."/>
        </authorList>
    </citation>
    <scope>NUCLEOTIDE SEQUENCE [LARGE SCALE GENOMIC DNA]</scope>
    <source>
        <strain evidence="7">KNP414</strain>
    </source>
</reference>
<dbReference type="AlphaFoldDB" id="F8F9V1"/>
<evidence type="ECO:0000256" key="4">
    <source>
        <dbReference type="ARBA" id="ARBA00022840"/>
    </source>
</evidence>
<dbReference type="HOGENOM" id="CLU_000604_1_2_9"/>
<dbReference type="InterPro" id="IPR003593">
    <property type="entry name" value="AAA+_ATPase"/>
</dbReference>
<dbReference type="Pfam" id="PF00005">
    <property type="entry name" value="ABC_tran"/>
    <property type="match status" value="1"/>
</dbReference>
<dbReference type="InterPro" id="IPR027417">
    <property type="entry name" value="P-loop_NTPase"/>
</dbReference>
<protein>
    <submittedName>
        <fullName evidence="6">ABC transporter related protein</fullName>
    </submittedName>
</protein>
<keyword evidence="2" id="KW-0813">Transport</keyword>
<gene>
    <name evidence="6" type="ordered locus">KNP414_06629</name>
</gene>
<keyword evidence="4" id="KW-0067">ATP-binding</keyword>
<keyword evidence="3" id="KW-0547">Nucleotide-binding</keyword>
<reference evidence="6 7" key="2">
    <citation type="journal article" date="2013" name="Genome Announc.">
        <title>Genome Sequence of Growth-Improving Paenibacillus mucilaginosus Strain KNP414.</title>
        <authorList>
            <person name="Lu J.J."/>
            <person name="Wang J.F."/>
            <person name="Hu X.F."/>
        </authorList>
    </citation>
    <scope>NUCLEOTIDE SEQUENCE [LARGE SCALE GENOMIC DNA]</scope>
    <source>
        <strain evidence="6 7">KNP414</strain>
    </source>
</reference>
<dbReference type="Gene3D" id="3.40.50.300">
    <property type="entry name" value="P-loop containing nucleotide triphosphate hydrolases"/>
    <property type="match status" value="1"/>
</dbReference>
<dbReference type="GO" id="GO:0016887">
    <property type="term" value="F:ATP hydrolysis activity"/>
    <property type="evidence" value="ECO:0007669"/>
    <property type="project" value="InterPro"/>
</dbReference>
<accession>F8F9V1</accession>
<dbReference type="SUPFAM" id="SSF52540">
    <property type="entry name" value="P-loop containing nucleoside triphosphate hydrolases"/>
    <property type="match status" value="1"/>
</dbReference>
<sequence length="332" mass="37354">MSCIQVQKLSKKFAVKRKEEGIGASLRSLLRPRYAEKVAVNGIDLQVGQGETLAFLGPNGAGKSTTIKMLTGILHPSDGRAEVLGLCPWTQRSRLAYRIGSVFGQKSQLWYHLPPADSFELMSRIYELKRNDYHARRDELVRRFELEPYLHTPVRKLSLGERMRCEIAAAVLHRPQILFLDEPTIGLDVVVKAKIRELILEMNREEGTTVFLTSHDPGDIEHLCRRAVVINYGEVIFDDTVDSMKRDLLTGKTISLQLLEPGELLRFRGVEVLEQTGTSLKLAVDTAAVSTQEVLTHLVRAYRVSDITVEDPPMEAVITHIYERERGSSHAG</sequence>